<accession>A0A512BGY9</accession>
<feature type="transmembrane region" description="Helical" evidence="5">
    <location>
        <begin position="40"/>
        <end position="60"/>
    </location>
</feature>
<keyword evidence="8" id="KW-1185">Reference proteome</keyword>
<dbReference type="GO" id="GO:0016020">
    <property type="term" value="C:membrane"/>
    <property type="evidence" value="ECO:0007669"/>
    <property type="project" value="UniProtKB-SubCell"/>
</dbReference>
<keyword evidence="4 5" id="KW-0472">Membrane</keyword>
<keyword evidence="3 5" id="KW-1133">Transmembrane helix</keyword>
<feature type="transmembrane region" description="Helical" evidence="5">
    <location>
        <begin position="200"/>
        <end position="220"/>
    </location>
</feature>
<proteinExistence type="predicted"/>
<dbReference type="InterPro" id="IPR007016">
    <property type="entry name" value="O-antigen_ligase-rel_domated"/>
</dbReference>
<evidence type="ECO:0000256" key="1">
    <source>
        <dbReference type="ARBA" id="ARBA00004141"/>
    </source>
</evidence>
<feature type="transmembrane region" description="Helical" evidence="5">
    <location>
        <begin position="226"/>
        <end position="244"/>
    </location>
</feature>
<comment type="caution">
    <text evidence="7">The sequence shown here is derived from an EMBL/GenBank/DDBJ whole genome shotgun (WGS) entry which is preliminary data.</text>
</comment>
<dbReference type="AlphaFoldDB" id="A0A512BGY9"/>
<reference evidence="7 8" key="1">
    <citation type="submission" date="2019-07" db="EMBL/GenBank/DDBJ databases">
        <title>Whole genome shotgun sequence of Segetibacter aerophilus NBRC 106135.</title>
        <authorList>
            <person name="Hosoyama A."/>
            <person name="Uohara A."/>
            <person name="Ohji S."/>
            <person name="Ichikawa N."/>
        </authorList>
    </citation>
    <scope>NUCLEOTIDE SEQUENCE [LARGE SCALE GENOMIC DNA]</scope>
    <source>
        <strain evidence="7 8">NBRC 106135</strain>
    </source>
</reference>
<sequence>MQLGKYYFLVIVYFVGVMAGTLAHFFGADIQTILRLPFLNFRWIDFFIIVVVTAYIFKAFTKPANIDKTKGLLILCFILLLFEILQLIRSWGRTEDSFQIAGFICFLTIFIIIDLLTFDISKAEIIKFIERLAVLGAITVIVKNAYLLYSFINGNIIYVDSEIRVGLEVIGEKESVYTSILTSFVYAFSLFYIENSSKRYQKILFVTAILSIYLSLVYSFRRGDLFSTLLITIIYSLVFSKTIIKKIQQAFIVFSLLVTLYFIFGRALAQRGYDPIQKVVEIAQFSVDVDNPDWDKGRSIPRQYALTAWERSPFFGYGYDDLHNFGLPEDINGAHNFVITSLFIRGIVGTTVYLLILFMLYRNSILFWRQLRNFDSYENNIIRLLIVVSFFWLIPFWTQEAIWEKYSLSMQMMYLGLINNLANNTIVSPFNLGVNQYCKNE</sequence>
<evidence type="ECO:0000259" key="6">
    <source>
        <dbReference type="Pfam" id="PF04932"/>
    </source>
</evidence>
<dbReference type="EMBL" id="BJYT01000018">
    <property type="protein sequence ID" value="GEO11238.1"/>
    <property type="molecule type" value="Genomic_DNA"/>
</dbReference>
<feature type="transmembrane region" description="Helical" evidence="5">
    <location>
        <begin position="251"/>
        <end position="269"/>
    </location>
</feature>
<evidence type="ECO:0000256" key="2">
    <source>
        <dbReference type="ARBA" id="ARBA00022692"/>
    </source>
</evidence>
<name>A0A512BGY9_9BACT</name>
<evidence type="ECO:0000256" key="5">
    <source>
        <dbReference type="SAM" id="Phobius"/>
    </source>
</evidence>
<feature type="domain" description="O-antigen ligase-related" evidence="6">
    <location>
        <begin position="208"/>
        <end position="354"/>
    </location>
</feature>
<organism evidence="7 8">
    <name type="scientific">Segetibacter aerophilus</name>
    <dbReference type="NCBI Taxonomy" id="670293"/>
    <lineage>
        <taxon>Bacteria</taxon>
        <taxon>Pseudomonadati</taxon>
        <taxon>Bacteroidota</taxon>
        <taxon>Chitinophagia</taxon>
        <taxon>Chitinophagales</taxon>
        <taxon>Chitinophagaceae</taxon>
        <taxon>Segetibacter</taxon>
    </lineage>
</organism>
<evidence type="ECO:0000313" key="8">
    <source>
        <dbReference type="Proteomes" id="UP000321513"/>
    </source>
</evidence>
<feature type="transmembrane region" description="Helical" evidence="5">
    <location>
        <begin position="72"/>
        <end position="92"/>
    </location>
</feature>
<dbReference type="Proteomes" id="UP000321513">
    <property type="component" value="Unassembled WGS sequence"/>
</dbReference>
<evidence type="ECO:0000313" key="7">
    <source>
        <dbReference type="EMBL" id="GEO11238.1"/>
    </source>
</evidence>
<gene>
    <name evidence="7" type="ORF">SAE01_37340</name>
</gene>
<comment type="subcellular location">
    <subcellularLocation>
        <location evidence="1">Membrane</location>
        <topology evidence="1">Multi-pass membrane protein</topology>
    </subcellularLocation>
</comment>
<feature type="transmembrane region" description="Helical" evidence="5">
    <location>
        <begin position="7"/>
        <end position="28"/>
    </location>
</feature>
<dbReference type="PANTHER" id="PTHR37422:SF13">
    <property type="entry name" value="LIPOPOLYSACCHARIDE BIOSYNTHESIS PROTEIN PA4999-RELATED"/>
    <property type="match status" value="1"/>
</dbReference>
<dbReference type="RefSeq" id="WP_147205349.1">
    <property type="nucleotide sequence ID" value="NZ_BJYT01000018.1"/>
</dbReference>
<dbReference type="PANTHER" id="PTHR37422">
    <property type="entry name" value="TEICHURONIC ACID BIOSYNTHESIS PROTEIN TUAE"/>
    <property type="match status" value="1"/>
</dbReference>
<dbReference type="InterPro" id="IPR051533">
    <property type="entry name" value="WaaL-like"/>
</dbReference>
<evidence type="ECO:0000256" key="3">
    <source>
        <dbReference type="ARBA" id="ARBA00022989"/>
    </source>
</evidence>
<dbReference type="Pfam" id="PF04932">
    <property type="entry name" value="Wzy_C"/>
    <property type="match status" value="1"/>
</dbReference>
<feature type="transmembrane region" description="Helical" evidence="5">
    <location>
        <begin position="132"/>
        <end position="152"/>
    </location>
</feature>
<feature type="transmembrane region" description="Helical" evidence="5">
    <location>
        <begin position="98"/>
        <end position="120"/>
    </location>
</feature>
<feature type="transmembrane region" description="Helical" evidence="5">
    <location>
        <begin position="381"/>
        <end position="398"/>
    </location>
</feature>
<protein>
    <recommendedName>
        <fullName evidence="6">O-antigen ligase-related domain-containing protein</fullName>
    </recommendedName>
</protein>
<keyword evidence="2 5" id="KW-0812">Transmembrane</keyword>
<evidence type="ECO:0000256" key="4">
    <source>
        <dbReference type="ARBA" id="ARBA00023136"/>
    </source>
</evidence>
<feature type="transmembrane region" description="Helical" evidence="5">
    <location>
        <begin position="337"/>
        <end position="361"/>
    </location>
</feature>
<feature type="transmembrane region" description="Helical" evidence="5">
    <location>
        <begin position="176"/>
        <end position="193"/>
    </location>
</feature>